<evidence type="ECO:0000256" key="9">
    <source>
        <dbReference type="ARBA" id="ARBA00031926"/>
    </source>
</evidence>
<evidence type="ECO:0000256" key="10">
    <source>
        <dbReference type="ARBA" id="ARBA00032065"/>
    </source>
</evidence>
<dbReference type="STRING" id="1169540.A0A0G4EXI3"/>
<name>A0A0G4EXI3_VITBC</name>
<evidence type="ECO:0000256" key="11">
    <source>
        <dbReference type="PIRNR" id="PIRNR016408"/>
    </source>
</evidence>
<feature type="binding site" evidence="14">
    <location>
        <position position="302"/>
    </location>
    <ligand>
        <name>Mg(2+)</name>
        <dbReference type="ChEBI" id="CHEBI:18420"/>
    </ligand>
</feature>
<comment type="pathway">
    <text evidence="2 11">Nucleotide-sugar biosynthesis; UDP-N-acetyl-alpha-D-glucosamine biosynthesis; N-acetyl-alpha-D-glucosamine 1-phosphate from alpha-D-glucosamine 6-phosphate (route I): step 2/2.</text>
</comment>
<evidence type="ECO:0000313" key="20">
    <source>
        <dbReference type="EMBL" id="CEM03411.1"/>
    </source>
</evidence>
<dbReference type="SUPFAM" id="SSF53738">
    <property type="entry name" value="Phosphoglucomutase, first 3 domains"/>
    <property type="match status" value="3"/>
</dbReference>
<dbReference type="InterPro" id="IPR016657">
    <property type="entry name" value="PAGM"/>
</dbReference>
<dbReference type="PANTHER" id="PTHR45955:SF1">
    <property type="entry name" value="PHOSPHOACETYLGLUCOSAMINE MUTASE"/>
    <property type="match status" value="1"/>
</dbReference>
<feature type="binding site" description="via phosphate group" evidence="14">
    <location>
        <position position="74"/>
    </location>
    <ligand>
        <name>Mg(2+)</name>
        <dbReference type="ChEBI" id="CHEBI:18420"/>
    </ligand>
</feature>
<evidence type="ECO:0000259" key="17">
    <source>
        <dbReference type="Pfam" id="PF02878"/>
    </source>
</evidence>
<evidence type="ECO:0000256" key="14">
    <source>
        <dbReference type="PIRSR" id="PIRSR016408-3"/>
    </source>
</evidence>
<evidence type="ECO:0000256" key="8">
    <source>
        <dbReference type="ARBA" id="ARBA00023235"/>
    </source>
</evidence>
<dbReference type="Pfam" id="PF02878">
    <property type="entry name" value="PGM_PMM_I"/>
    <property type="match status" value="2"/>
</dbReference>
<dbReference type="SUPFAM" id="SSF55957">
    <property type="entry name" value="Phosphoglucomutase, C-terminal domain"/>
    <property type="match status" value="1"/>
</dbReference>
<dbReference type="PhylomeDB" id="A0A0G4EXI3"/>
<feature type="domain" description="Phosphoacetylglucosamine mutase AMG1" evidence="18">
    <location>
        <begin position="324"/>
        <end position="462"/>
    </location>
</feature>
<dbReference type="EMBL" id="CDMY01000340">
    <property type="protein sequence ID" value="CEM03411.1"/>
    <property type="molecule type" value="Genomic_DNA"/>
</dbReference>
<comment type="similarity">
    <text evidence="3 11">Belongs to the phosphohexose mutase family.</text>
</comment>
<dbReference type="PIRSF" id="PIRSF016408">
    <property type="entry name" value="PAGM"/>
    <property type="match status" value="1"/>
</dbReference>
<evidence type="ECO:0000256" key="13">
    <source>
        <dbReference type="PIRSR" id="PIRSR016408-2"/>
    </source>
</evidence>
<organism evidence="20 21">
    <name type="scientific">Vitrella brassicaformis (strain CCMP3155)</name>
    <dbReference type="NCBI Taxonomy" id="1169540"/>
    <lineage>
        <taxon>Eukaryota</taxon>
        <taxon>Sar</taxon>
        <taxon>Alveolata</taxon>
        <taxon>Colpodellida</taxon>
        <taxon>Vitrellaceae</taxon>
        <taxon>Vitrella</taxon>
    </lineage>
</organism>
<feature type="region of interest" description="Disordered" evidence="15">
    <location>
        <begin position="14"/>
        <end position="33"/>
    </location>
</feature>
<dbReference type="InterPro" id="IPR016055">
    <property type="entry name" value="A-D-PHexomutase_a/b/a-I/II/III"/>
</dbReference>
<dbReference type="GO" id="GO:0004610">
    <property type="term" value="F:phosphoacetylglucosamine mutase activity"/>
    <property type="evidence" value="ECO:0007669"/>
    <property type="project" value="UniProtKB-UniRule"/>
</dbReference>
<sequence length="579" mass="62189">MTSIAMHHPSDADLQAAFSGHPPSSSPPPPLPYGTAGFRANSAVLLHAMHRCGIFAALRAVKTNQTVGAMVTASHNVEPDNGIKLVDPTGGMLEQSMEPILTEFVNADDAVQGLRRLLEKIEAQPGVANGGGGRVVVGQDTRQSSERLVKAVKDGAQLMGVESIVDLGEVTTPQLHFIVQQCNAAGAEGRRIGESVYFEHFGGAFARFWSLLPPSPSPAPAPSSLYVDAANGVGALKIAPLGEHLSATLSPSPLSLSLLNDGTQPTDQLNEECGAEYVQKMQRLPRGFDAAEMVGKRCCSMDGDADRLVYFSPGGESDHLILCDGDKMAALYCTAIQRMLAEIDLQDKGKGLRVGVVQTAYANGASTAFLDQLPHVDVRCVKTGVKHLHRAAEEYDVGVYFEANGHGTVLVKRERLGEWASVVEGRDERAYERLVAFLGIFNQTTGDALADLLATEAALKYLNMSFADWAALYTELPCRQTKVALPRWVLNRLQPHPEHEKTLTQPTELQASVDTAVSSLIAQHGDGYSARAFIRPSGTEDVCRLYVEATTAEGADRLSDELKAKISQFGAQMAKSVMK</sequence>
<keyword evidence="8 11" id="KW-0413">Isomerase</keyword>
<evidence type="ECO:0000256" key="4">
    <source>
        <dbReference type="ARBA" id="ARBA00012731"/>
    </source>
</evidence>
<dbReference type="Pfam" id="PF21404">
    <property type="entry name" value="AMG1_III"/>
    <property type="match status" value="1"/>
</dbReference>
<feature type="binding site" evidence="14">
    <location>
        <position position="304"/>
    </location>
    <ligand>
        <name>Mg(2+)</name>
        <dbReference type="ChEBI" id="CHEBI:18420"/>
    </ligand>
</feature>
<evidence type="ECO:0000256" key="12">
    <source>
        <dbReference type="PIRSR" id="PIRSR016408-1"/>
    </source>
</evidence>
<keyword evidence="21" id="KW-1185">Reference proteome</keyword>
<evidence type="ECO:0000256" key="2">
    <source>
        <dbReference type="ARBA" id="ARBA00004865"/>
    </source>
</evidence>
<evidence type="ECO:0000256" key="5">
    <source>
        <dbReference type="ARBA" id="ARBA00022553"/>
    </source>
</evidence>
<dbReference type="InterPro" id="IPR049023">
    <property type="entry name" value="AMG1_II"/>
</dbReference>
<dbReference type="PANTHER" id="PTHR45955">
    <property type="entry name" value="PHOSPHOACETYLGLUCOSAMINE MUTASE"/>
    <property type="match status" value="1"/>
</dbReference>
<dbReference type="InParanoid" id="A0A0G4EXI3"/>
<dbReference type="EC" id="5.4.2.3" evidence="4 11"/>
<dbReference type="Gene3D" id="3.30.310.50">
    <property type="entry name" value="Alpha-D-phosphohexomutase, C-terminal domain"/>
    <property type="match status" value="1"/>
</dbReference>
<dbReference type="Pfam" id="PF00408">
    <property type="entry name" value="PGM_PMM_IV"/>
    <property type="match status" value="1"/>
</dbReference>
<evidence type="ECO:0000259" key="18">
    <source>
        <dbReference type="Pfam" id="PF21404"/>
    </source>
</evidence>
<dbReference type="GO" id="GO:0006048">
    <property type="term" value="P:UDP-N-acetylglucosamine biosynthetic process"/>
    <property type="evidence" value="ECO:0007669"/>
    <property type="project" value="UniProtKB-UniRule"/>
</dbReference>
<dbReference type="FunFam" id="3.40.120.10:FF:000013">
    <property type="entry name" value="Phosphoacetylglucosamine mutase"/>
    <property type="match status" value="1"/>
</dbReference>
<dbReference type="OrthoDB" id="1928at2759"/>
<comment type="catalytic activity">
    <reaction evidence="1 11">
        <text>N-acetyl-alpha-D-glucosamine 1-phosphate = N-acetyl-D-glucosamine 6-phosphate</text>
        <dbReference type="Rhea" id="RHEA:23804"/>
        <dbReference type="ChEBI" id="CHEBI:57513"/>
        <dbReference type="ChEBI" id="CHEBI:57776"/>
        <dbReference type="EC" id="5.4.2.3"/>
    </reaction>
</comment>
<dbReference type="AlphaFoldDB" id="A0A0G4EXI3"/>
<dbReference type="OMA" id="WEAYATK"/>
<dbReference type="UniPathway" id="UPA00113">
    <property type="reaction ID" value="UER00530"/>
</dbReference>
<dbReference type="Gene3D" id="3.40.120.10">
    <property type="entry name" value="Alpha-D-Glucose-1,6-Bisphosphate, subunit A, domain 3"/>
    <property type="match status" value="2"/>
</dbReference>
<dbReference type="InterPro" id="IPR005843">
    <property type="entry name" value="A-D-PHexomutase_C"/>
</dbReference>
<dbReference type="InterPro" id="IPR036900">
    <property type="entry name" value="A-D-PHexomutase_C_sf"/>
</dbReference>
<evidence type="ECO:0000259" key="16">
    <source>
        <dbReference type="Pfam" id="PF00408"/>
    </source>
</evidence>
<evidence type="ECO:0000256" key="6">
    <source>
        <dbReference type="ARBA" id="ARBA00022723"/>
    </source>
</evidence>
<dbReference type="InterPro" id="IPR049022">
    <property type="entry name" value="AMG1_III"/>
</dbReference>
<feature type="active site" description="Phosphoserine intermediate" evidence="12">
    <location>
        <position position="74"/>
    </location>
</feature>
<evidence type="ECO:0000256" key="3">
    <source>
        <dbReference type="ARBA" id="ARBA00010231"/>
    </source>
</evidence>
<feature type="binding site" evidence="13">
    <location>
        <position position="544"/>
    </location>
    <ligand>
        <name>substrate</name>
    </ligand>
</feature>
<proteinExistence type="inferred from homology"/>
<dbReference type="Pfam" id="PF21405">
    <property type="entry name" value="AMG1_II"/>
    <property type="match status" value="1"/>
</dbReference>
<dbReference type="FunCoup" id="A0A0G4EXI3">
    <property type="interactions" value="98"/>
</dbReference>
<feature type="binding site" evidence="14">
    <location>
        <position position="306"/>
    </location>
    <ligand>
        <name>Mg(2+)</name>
        <dbReference type="ChEBI" id="CHEBI:18420"/>
    </ligand>
</feature>
<feature type="domain" description="Phosphoacetylglucosamine mutase AMG1" evidence="19">
    <location>
        <begin position="197"/>
        <end position="309"/>
    </location>
</feature>
<dbReference type="VEuPathDB" id="CryptoDB:Vbra_13876"/>
<protein>
    <recommendedName>
        <fullName evidence="4 11">Phosphoacetylglucosamine mutase</fullName>
        <shortName evidence="11">PAGM</shortName>
        <ecNumber evidence="4 11">5.4.2.3</ecNumber>
    </recommendedName>
    <alternativeName>
        <fullName evidence="10 11">Acetylglucosamine phosphomutase</fullName>
    </alternativeName>
    <alternativeName>
        <fullName evidence="9 11">N-acetylglucosamine-phosphate mutase</fullName>
    </alternativeName>
</protein>
<evidence type="ECO:0000256" key="15">
    <source>
        <dbReference type="SAM" id="MobiDB-lite"/>
    </source>
</evidence>
<evidence type="ECO:0000259" key="19">
    <source>
        <dbReference type="Pfam" id="PF21405"/>
    </source>
</evidence>
<evidence type="ECO:0000256" key="1">
    <source>
        <dbReference type="ARBA" id="ARBA00000558"/>
    </source>
</evidence>
<feature type="binding site" evidence="13">
    <location>
        <begin position="535"/>
        <end position="539"/>
    </location>
    <ligand>
        <name>substrate</name>
    </ligand>
</feature>
<keyword evidence="5" id="KW-0597">Phosphoprotein</keyword>
<dbReference type="Proteomes" id="UP000041254">
    <property type="component" value="Unassembled WGS sequence"/>
</dbReference>
<evidence type="ECO:0000256" key="7">
    <source>
        <dbReference type="ARBA" id="ARBA00022842"/>
    </source>
</evidence>
<dbReference type="InterPro" id="IPR005844">
    <property type="entry name" value="A-D-PHexomutase_a/b/a-I"/>
</dbReference>
<evidence type="ECO:0000313" key="21">
    <source>
        <dbReference type="Proteomes" id="UP000041254"/>
    </source>
</evidence>
<dbReference type="GO" id="GO:0005975">
    <property type="term" value="P:carbohydrate metabolic process"/>
    <property type="evidence" value="ECO:0007669"/>
    <property type="project" value="InterPro"/>
</dbReference>
<keyword evidence="7 11" id="KW-0460">Magnesium</keyword>
<feature type="domain" description="Alpha-D-phosphohexomutase alpha/beta/alpha" evidence="17">
    <location>
        <begin position="130"/>
        <end position="186"/>
    </location>
</feature>
<reference evidence="20 21" key="1">
    <citation type="submission" date="2014-11" db="EMBL/GenBank/DDBJ databases">
        <authorList>
            <person name="Zhu J."/>
            <person name="Qi W."/>
            <person name="Song R."/>
        </authorList>
    </citation>
    <scope>NUCLEOTIDE SEQUENCE [LARGE SCALE GENOMIC DNA]</scope>
</reference>
<accession>A0A0G4EXI3</accession>
<keyword evidence="6 11" id="KW-0479">Metal-binding</keyword>
<comment type="cofactor">
    <cofactor evidence="11 14">
        <name>Mg(2+)</name>
        <dbReference type="ChEBI" id="CHEBI:18420"/>
    </cofactor>
    <text evidence="11 14">Binds 1 Mg(2+) ion per subunit.</text>
</comment>
<feature type="domain" description="Alpha-D-phosphohexomutase C-terminal" evidence="16">
    <location>
        <begin position="530"/>
        <end position="563"/>
    </location>
</feature>
<dbReference type="CDD" id="cd03086">
    <property type="entry name" value="PGM3"/>
    <property type="match status" value="1"/>
</dbReference>
<feature type="domain" description="Alpha-D-phosphohexomutase alpha/beta/alpha" evidence="17">
    <location>
        <begin position="62"/>
        <end position="109"/>
    </location>
</feature>
<gene>
    <name evidence="20" type="ORF">Vbra_13876</name>
</gene>
<feature type="binding site" evidence="13">
    <location>
        <begin position="402"/>
        <end position="404"/>
    </location>
    <ligand>
        <name>substrate</name>
    </ligand>
</feature>
<dbReference type="GO" id="GO:0046872">
    <property type="term" value="F:metal ion binding"/>
    <property type="evidence" value="ECO:0007669"/>
    <property type="project" value="UniProtKB-KW"/>
</dbReference>